<dbReference type="AlphaFoldDB" id="A0A5P8WH24"/>
<feature type="domain" description="Bc2l-C N-terminal" evidence="2">
    <location>
        <begin position="38"/>
        <end position="153"/>
    </location>
</feature>
<dbReference type="Proteomes" id="UP000326678">
    <property type="component" value="Chromosome Gxm2"/>
</dbReference>
<accession>A0A5P8WH24</accession>
<dbReference type="Gene3D" id="2.60.120.760">
    <property type="match status" value="1"/>
</dbReference>
<keyword evidence="4" id="KW-1185">Reference proteome</keyword>
<evidence type="ECO:0000313" key="4">
    <source>
        <dbReference type="Proteomes" id="UP000326678"/>
    </source>
</evidence>
<feature type="signal peptide" evidence="1">
    <location>
        <begin position="1"/>
        <end position="24"/>
    </location>
</feature>
<feature type="chain" id="PRO_5024797746" description="Bc2l-C N-terminal domain-containing protein" evidence="1">
    <location>
        <begin position="25"/>
        <end position="154"/>
    </location>
</feature>
<evidence type="ECO:0000313" key="3">
    <source>
        <dbReference type="EMBL" id="QFS52147.1"/>
    </source>
</evidence>
<dbReference type="KEGG" id="nsh:GXM_09641"/>
<dbReference type="InterPro" id="IPR048921">
    <property type="entry name" value="Bc2l-C_N"/>
</dbReference>
<keyword evidence="1" id="KW-0732">Signal</keyword>
<evidence type="ECO:0000259" key="2">
    <source>
        <dbReference type="Pfam" id="PF21592"/>
    </source>
</evidence>
<reference evidence="3 4" key="1">
    <citation type="submission" date="2019-10" db="EMBL/GenBank/DDBJ databases">
        <title>Genomic and transcriptomic insights into the perfect genentic adaptation of a filamentous nitrogen-fixing cyanobacterium to rice fields.</title>
        <authorList>
            <person name="Chen Z."/>
        </authorList>
    </citation>
    <scope>NUCLEOTIDE SEQUENCE [LARGE SCALE GENOMIC DNA]</scope>
    <source>
        <strain evidence="3">CCNUC1</strain>
    </source>
</reference>
<dbReference type="EMBL" id="CP045227">
    <property type="protein sequence ID" value="QFS52147.1"/>
    <property type="molecule type" value="Genomic_DNA"/>
</dbReference>
<name>A0A5P8WH24_9NOSO</name>
<dbReference type="RefSeq" id="WP_152592330.1">
    <property type="nucleotide sequence ID" value="NZ_CP045227.1"/>
</dbReference>
<protein>
    <recommendedName>
        <fullName evidence="2">Bc2l-C N-terminal domain-containing protein</fullName>
    </recommendedName>
</protein>
<dbReference type="Pfam" id="PF21592">
    <property type="entry name" value="Bc2l-C_N"/>
    <property type="match status" value="1"/>
</dbReference>
<evidence type="ECO:0000256" key="1">
    <source>
        <dbReference type="SAM" id="SignalP"/>
    </source>
</evidence>
<gene>
    <name evidence="3" type="ORF">GXM_09641</name>
</gene>
<organism evidence="3 4">
    <name type="scientific">Nostoc sphaeroides CCNUC1</name>
    <dbReference type="NCBI Taxonomy" id="2653204"/>
    <lineage>
        <taxon>Bacteria</taxon>
        <taxon>Bacillati</taxon>
        <taxon>Cyanobacteriota</taxon>
        <taxon>Cyanophyceae</taxon>
        <taxon>Nostocales</taxon>
        <taxon>Nostocaceae</taxon>
        <taxon>Nostoc</taxon>
    </lineage>
</organism>
<sequence>MKKVLALFLAGIISNFTLSSPVLAGTRYVQTGAQQTIGSDTYTDIKGLTLILPQANLLSGQTNAIVTLNLPIPYAQGANFPGITYRILADGVEVGSGGFTYISQQPQSFGRVPSTLVANVQLSTTKQTVVTAQWLGVRGSIGIIDTYASLSAVW</sequence>
<proteinExistence type="predicted"/>